<accession>A0A1V9XEJ5</accession>
<dbReference type="STRING" id="418985.A0A1V9XEJ5"/>
<feature type="domain" description="PHTF1/2 N-terminal" evidence="8">
    <location>
        <begin position="4"/>
        <end position="152"/>
    </location>
</feature>
<keyword evidence="10" id="KW-1185">Reference proteome</keyword>
<dbReference type="FunCoup" id="A0A1V9XEJ5">
    <property type="interactions" value="137"/>
</dbReference>
<evidence type="ECO:0000256" key="7">
    <source>
        <dbReference type="SAM" id="Phobius"/>
    </source>
</evidence>
<feature type="compositionally biased region" description="Basic and acidic residues" evidence="6">
    <location>
        <begin position="175"/>
        <end position="187"/>
    </location>
</feature>
<dbReference type="GO" id="GO:0005783">
    <property type="term" value="C:endoplasmic reticulum"/>
    <property type="evidence" value="ECO:0007669"/>
    <property type="project" value="InterPro"/>
</dbReference>
<keyword evidence="9" id="KW-0371">Homeobox</keyword>
<dbReference type="Pfam" id="PF12129">
    <property type="entry name" value="PHTF1-2_N"/>
    <property type="match status" value="1"/>
</dbReference>
<evidence type="ECO:0000256" key="2">
    <source>
        <dbReference type="ARBA" id="ARBA00022692"/>
    </source>
</evidence>
<feature type="transmembrane region" description="Helical" evidence="7">
    <location>
        <begin position="439"/>
        <end position="460"/>
    </location>
</feature>
<evidence type="ECO:0000313" key="9">
    <source>
        <dbReference type="EMBL" id="OQR71954.1"/>
    </source>
</evidence>
<evidence type="ECO:0000256" key="5">
    <source>
        <dbReference type="ARBA" id="ARBA00023180"/>
    </source>
</evidence>
<reference evidence="9 10" key="1">
    <citation type="journal article" date="2017" name="Gigascience">
        <title>Draft genome of the honey bee ectoparasitic mite, Tropilaelaps mercedesae, is shaped by the parasitic life history.</title>
        <authorList>
            <person name="Dong X."/>
            <person name="Armstrong S.D."/>
            <person name="Xia D."/>
            <person name="Makepeace B.L."/>
            <person name="Darby A.C."/>
            <person name="Kadowaki T."/>
        </authorList>
    </citation>
    <scope>NUCLEOTIDE SEQUENCE [LARGE SCALE GENOMIC DNA]</scope>
    <source>
        <strain evidence="9">Wuxi-XJTLU</strain>
    </source>
</reference>
<dbReference type="EMBL" id="MNPL01012988">
    <property type="protein sequence ID" value="OQR71954.1"/>
    <property type="molecule type" value="Genomic_DNA"/>
</dbReference>
<evidence type="ECO:0000256" key="3">
    <source>
        <dbReference type="ARBA" id="ARBA00022989"/>
    </source>
</evidence>
<evidence type="ECO:0000313" key="10">
    <source>
        <dbReference type="Proteomes" id="UP000192247"/>
    </source>
</evidence>
<evidence type="ECO:0000256" key="4">
    <source>
        <dbReference type="ARBA" id="ARBA00023136"/>
    </source>
</evidence>
<feature type="transmembrane region" description="Helical" evidence="7">
    <location>
        <begin position="527"/>
        <end position="550"/>
    </location>
</feature>
<keyword evidence="4 7" id="KW-0472">Membrane</keyword>
<feature type="transmembrane region" description="Helical" evidence="7">
    <location>
        <begin position="409"/>
        <end position="427"/>
    </location>
</feature>
<proteinExistence type="predicted"/>
<comment type="caution">
    <text evidence="9">The sequence shown here is derived from an EMBL/GenBank/DDBJ whole genome shotgun (WGS) entry which is preliminary data.</text>
</comment>
<sequence>MDLKLDRSLGWYQKKIGAYDKEAWERDVERRVRRGVSGLPKKNAKFKAGLIDVDLVQGSTFKKKKPRSSWLMLCARGALKALLYPLFCSWWAQHTSIEVSLYFFVLYIAQLHLTYLNIYKIHQDDFDSMVVEVYGPLILMACLGAMHEQITTKCVGSPKVQKRCLRRKVIKNTETKVETKEDSKESGLESLGMGTKRTVDSSEKGSSPTSPSEPTTPIRQPNIVISSDEELFIAKSRSEMNSLRRRRKLKRRSDGVLYDLSHLRLDEDLTMKNVRRRLSAQSGASYVRNRVWVDLSDEHAETASSADESQLSPEPPGLVKHLQSDLEWPNLSQTDCNYISSSSENVHSDEATDDDDYGDDIAPLQCSTVDKVSCTIWELGDCKKLDLSIFDIASAIVRKVDTWRHSNEYPLLALFISFVVALYPLYFKMLRDGSSLERLFCWECALWCLGIGVFMTRFMMLGLKINKKYRNHSILITEQINLYLHMEQKPQKKEELVLVNNVLKLAADLLKELESPFKISGICANPYLYNITKVICVSAFSAALSELFGFKLKLHKIKIK</sequence>
<keyword evidence="2 7" id="KW-0812">Transmembrane</keyword>
<dbReference type="Proteomes" id="UP000192247">
    <property type="component" value="Unassembled WGS sequence"/>
</dbReference>
<dbReference type="GO" id="GO:0003677">
    <property type="term" value="F:DNA binding"/>
    <property type="evidence" value="ECO:0007669"/>
    <property type="project" value="UniProtKB-KW"/>
</dbReference>
<keyword evidence="5" id="KW-0325">Glycoprotein</keyword>
<gene>
    <name evidence="9" type="ORF">BIW11_01397</name>
</gene>
<comment type="subcellular location">
    <subcellularLocation>
        <location evidence="1">Membrane</location>
        <topology evidence="1">Multi-pass membrane protein</topology>
    </subcellularLocation>
</comment>
<dbReference type="PANTHER" id="PTHR12680">
    <property type="entry name" value="PUTATIVE HOMEODOMAIN TRANSCRIPTION FACTOR PHTF"/>
    <property type="match status" value="1"/>
</dbReference>
<evidence type="ECO:0000256" key="1">
    <source>
        <dbReference type="ARBA" id="ARBA00004141"/>
    </source>
</evidence>
<keyword evidence="9" id="KW-0238">DNA-binding</keyword>
<keyword evidence="3 7" id="KW-1133">Transmembrane helix</keyword>
<dbReference type="AlphaFoldDB" id="A0A1V9XEJ5"/>
<dbReference type="GO" id="GO:0016020">
    <property type="term" value="C:membrane"/>
    <property type="evidence" value="ECO:0007669"/>
    <property type="project" value="UniProtKB-SubCell"/>
</dbReference>
<dbReference type="InterPro" id="IPR039775">
    <property type="entry name" value="PHTF1/2"/>
</dbReference>
<dbReference type="InterPro" id="IPR021980">
    <property type="entry name" value="PHTF1/2_N"/>
</dbReference>
<dbReference type="OrthoDB" id="10066656at2759"/>
<organism evidence="9 10">
    <name type="scientific">Tropilaelaps mercedesae</name>
    <dbReference type="NCBI Taxonomy" id="418985"/>
    <lineage>
        <taxon>Eukaryota</taxon>
        <taxon>Metazoa</taxon>
        <taxon>Ecdysozoa</taxon>
        <taxon>Arthropoda</taxon>
        <taxon>Chelicerata</taxon>
        <taxon>Arachnida</taxon>
        <taxon>Acari</taxon>
        <taxon>Parasitiformes</taxon>
        <taxon>Mesostigmata</taxon>
        <taxon>Gamasina</taxon>
        <taxon>Dermanyssoidea</taxon>
        <taxon>Laelapidae</taxon>
        <taxon>Tropilaelaps</taxon>
    </lineage>
</organism>
<evidence type="ECO:0000256" key="6">
    <source>
        <dbReference type="SAM" id="MobiDB-lite"/>
    </source>
</evidence>
<dbReference type="PANTHER" id="PTHR12680:SF6">
    <property type="entry name" value="PROTEIN PHTF"/>
    <property type="match status" value="1"/>
</dbReference>
<protein>
    <submittedName>
        <fullName evidence="9">Putative homeodomain transcription factor-like</fullName>
    </submittedName>
</protein>
<name>A0A1V9XEJ5_9ACAR</name>
<feature type="region of interest" description="Disordered" evidence="6">
    <location>
        <begin position="175"/>
        <end position="221"/>
    </location>
</feature>
<evidence type="ECO:0000259" key="8">
    <source>
        <dbReference type="Pfam" id="PF12129"/>
    </source>
</evidence>
<dbReference type="InParanoid" id="A0A1V9XEJ5"/>
<feature type="compositionally biased region" description="Low complexity" evidence="6">
    <location>
        <begin position="204"/>
        <end position="217"/>
    </location>
</feature>